<comment type="caution">
    <text evidence="5">The sequence shown here is derived from an EMBL/GenBank/DDBJ whole genome shotgun (WGS) entry which is preliminary data.</text>
</comment>
<comment type="cofactor">
    <cofactor evidence="1">
        <name>Zn(2+)</name>
        <dbReference type="ChEBI" id="CHEBI:29105"/>
    </cofactor>
</comment>
<dbReference type="PANTHER" id="PTHR30519">
    <property type="entry name" value="5-METHYLTETRAHYDROPTEROYLTRIGLUTAMATE--HOMOCYSTEINE METHYLTRANSFERASE"/>
    <property type="match status" value="1"/>
</dbReference>
<proteinExistence type="predicted"/>
<dbReference type="SUPFAM" id="SSF51726">
    <property type="entry name" value="UROD/MetE-like"/>
    <property type="match status" value="1"/>
</dbReference>
<dbReference type="PATRIC" id="fig|1423815.3.peg.2147"/>
<keyword evidence="3" id="KW-0862">Zinc</keyword>
<dbReference type="InterPro" id="IPR038071">
    <property type="entry name" value="UROD/MetE-like_sf"/>
</dbReference>
<dbReference type="Pfam" id="PF01717">
    <property type="entry name" value="Meth_synt_2"/>
    <property type="match status" value="1"/>
</dbReference>
<keyword evidence="2" id="KW-0479">Metal-binding</keyword>
<evidence type="ECO:0000256" key="1">
    <source>
        <dbReference type="ARBA" id="ARBA00001947"/>
    </source>
</evidence>
<evidence type="ECO:0000313" key="6">
    <source>
        <dbReference type="Proteomes" id="UP000051647"/>
    </source>
</evidence>
<dbReference type="GO" id="GO:0009086">
    <property type="term" value="P:methionine biosynthetic process"/>
    <property type="evidence" value="ECO:0007669"/>
    <property type="project" value="InterPro"/>
</dbReference>
<evidence type="ECO:0000256" key="2">
    <source>
        <dbReference type="ARBA" id="ARBA00022723"/>
    </source>
</evidence>
<evidence type="ECO:0000313" key="5">
    <source>
        <dbReference type="EMBL" id="KRL67246.1"/>
    </source>
</evidence>
<dbReference type="GO" id="GO:0003871">
    <property type="term" value="F:5-methyltetrahydropteroyltriglutamate-homocysteine S-methyltransferase activity"/>
    <property type="evidence" value="ECO:0007669"/>
    <property type="project" value="InterPro"/>
</dbReference>
<dbReference type="Proteomes" id="UP000051647">
    <property type="component" value="Unassembled WGS sequence"/>
</dbReference>
<protein>
    <recommendedName>
        <fullName evidence="4">Cobalamin-independent methionine synthase MetE C-terminal/archaeal domain-containing protein</fullName>
    </recommendedName>
</protein>
<gene>
    <name evidence="5" type="ORF">FC27_GL002094</name>
</gene>
<evidence type="ECO:0000259" key="4">
    <source>
        <dbReference type="Pfam" id="PF01717"/>
    </source>
</evidence>
<name>A0A0R1SF80_9LACO</name>
<dbReference type="eggNOG" id="COG0620">
    <property type="taxonomic scope" value="Bacteria"/>
</dbReference>
<accession>A0A0R1SF80</accession>
<dbReference type="AlphaFoldDB" id="A0A0R1SF80"/>
<dbReference type="RefSeq" id="WP_201781092.1">
    <property type="nucleotide sequence ID" value="NZ_AZFA01000007.1"/>
</dbReference>
<sequence>MKKSYPLFPTSLIGSWPRDRKTLLALRQQRNGQLSDQDFNDLIEKETARIIKIQEDAGLDFIVSGELSRDNYCSFVADRIGGVDLLSMNDIIDYIADKKSFEDILNVLDVPSIAIRSAICTGKLEYHPHRRQ</sequence>
<evidence type="ECO:0000256" key="3">
    <source>
        <dbReference type="ARBA" id="ARBA00022833"/>
    </source>
</evidence>
<organism evidence="5 6">
    <name type="scientific">Companilactobacillus versmoldensis DSM 14857 = KCTC 3814</name>
    <dbReference type="NCBI Taxonomy" id="1423815"/>
    <lineage>
        <taxon>Bacteria</taxon>
        <taxon>Bacillati</taxon>
        <taxon>Bacillota</taxon>
        <taxon>Bacilli</taxon>
        <taxon>Lactobacillales</taxon>
        <taxon>Lactobacillaceae</taxon>
        <taxon>Companilactobacillus</taxon>
    </lineage>
</organism>
<feature type="domain" description="Cobalamin-independent methionine synthase MetE C-terminal/archaeal" evidence="4">
    <location>
        <begin position="8"/>
        <end position="93"/>
    </location>
</feature>
<dbReference type="GO" id="GO:0008270">
    <property type="term" value="F:zinc ion binding"/>
    <property type="evidence" value="ECO:0007669"/>
    <property type="project" value="InterPro"/>
</dbReference>
<dbReference type="Gene3D" id="3.20.20.210">
    <property type="match status" value="1"/>
</dbReference>
<dbReference type="STRING" id="1423815.FC27_GL002094"/>
<dbReference type="InterPro" id="IPR002629">
    <property type="entry name" value="Met_Synth_C/arc"/>
</dbReference>
<keyword evidence="6" id="KW-1185">Reference proteome</keyword>
<dbReference type="EMBL" id="AZFA01000007">
    <property type="protein sequence ID" value="KRL67246.1"/>
    <property type="molecule type" value="Genomic_DNA"/>
</dbReference>
<reference evidence="5 6" key="1">
    <citation type="journal article" date="2015" name="Genome Announc.">
        <title>Expanding the biotechnology potential of lactobacilli through comparative genomics of 213 strains and associated genera.</title>
        <authorList>
            <person name="Sun Z."/>
            <person name="Harris H.M."/>
            <person name="McCann A."/>
            <person name="Guo C."/>
            <person name="Argimon S."/>
            <person name="Zhang W."/>
            <person name="Yang X."/>
            <person name="Jeffery I.B."/>
            <person name="Cooney J.C."/>
            <person name="Kagawa T.F."/>
            <person name="Liu W."/>
            <person name="Song Y."/>
            <person name="Salvetti E."/>
            <person name="Wrobel A."/>
            <person name="Rasinkangas P."/>
            <person name="Parkhill J."/>
            <person name="Rea M.C."/>
            <person name="O'Sullivan O."/>
            <person name="Ritari J."/>
            <person name="Douillard F.P."/>
            <person name="Paul Ross R."/>
            <person name="Yang R."/>
            <person name="Briner A.E."/>
            <person name="Felis G.E."/>
            <person name="de Vos W.M."/>
            <person name="Barrangou R."/>
            <person name="Klaenhammer T.R."/>
            <person name="Caufield P.W."/>
            <person name="Cui Y."/>
            <person name="Zhang H."/>
            <person name="O'Toole P.W."/>
        </authorList>
    </citation>
    <scope>NUCLEOTIDE SEQUENCE [LARGE SCALE GENOMIC DNA]</scope>
    <source>
        <strain evidence="5 6">DSM 14857</strain>
    </source>
</reference>